<reference evidence="6 7" key="1">
    <citation type="submission" date="2020-10" db="EMBL/GenBank/DDBJ databases">
        <title>Sequencing the genomes of 1000 actinobacteria strains.</title>
        <authorList>
            <person name="Klenk H.-P."/>
        </authorList>
    </citation>
    <scope>NUCLEOTIDE SEQUENCE [LARGE SCALE GENOMIC DNA]</scope>
    <source>
        <strain evidence="6 7">DSM 45157</strain>
    </source>
</reference>
<proteinExistence type="predicted"/>
<feature type="DNA-binding region" description="H-T-H motif" evidence="4">
    <location>
        <begin position="38"/>
        <end position="57"/>
    </location>
</feature>
<organism evidence="6 7">
    <name type="scientific">Nocardiopsis terrae</name>
    <dbReference type="NCBI Taxonomy" id="372655"/>
    <lineage>
        <taxon>Bacteria</taxon>
        <taxon>Bacillati</taxon>
        <taxon>Actinomycetota</taxon>
        <taxon>Actinomycetes</taxon>
        <taxon>Streptosporangiales</taxon>
        <taxon>Nocardiopsidaceae</taxon>
        <taxon>Nocardiopsis</taxon>
    </lineage>
</organism>
<keyword evidence="3" id="KW-0804">Transcription</keyword>
<evidence type="ECO:0000256" key="3">
    <source>
        <dbReference type="ARBA" id="ARBA00023163"/>
    </source>
</evidence>
<dbReference type="InterPro" id="IPR001647">
    <property type="entry name" value="HTH_TetR"/>
</dbReference>
<feature type="domain" description="HTH tetR-type" evidence="5">
    <location>
        <begin position="15"/>
        <end position="75"/>
    </location>
</feature>
<dbReference type="Pfam" id="PF17920">
    <property type="entry name" value="TetR_C_16"/>
    <property type="match status" value="1"/>
</dbReference>
<dbReference type="PRINTS" id="PR00455">
    <property type="entry name" value="HTHTETR"/>
</dbReference>
<evidence type="ECO:0000313" key="6">
    <source>
        <dbReference type="EMBL" id="MBE1458341.1"/>
    </source>
</evidence>
<dbReference type="SUPFAM" id="SSF48498">
    <property type="entry name" value="Tetracyclin repressor-like, C-terminal domain"/>
    <property type="match status" value="1"/>
</dbReference>
<dbReference type="InterPro" id="IPR050109">
    <property type="entry name" value="HTH-type_TetR-like_transc_reg"/>
</dbReference>
<sequence>MRNGERTGRPAGSKGGNKERILEAARAEFAAKGFRGTTMRSIATGVGLDVALLSHYFGNKEGLFAATMELPEEAQDILTEALSGPFETQGERLTRGYLGLWENPATGPQMQVLARSVLGNEAATERMRTLVTGAITGPGVTPLITDRQSGFALAMTQLVGVAFARYLAHIPQLAELDFETLVARTAPAVQLHLGAADD</sequence>
<name>A0ABR9HH35_9ACTN</name>
<evidence type="ECO:0000259" key="5">
    <source>
        <dbReference type="PROSITE" id="PS50977"/>
    </source>
</evidence>
<dbReference type="InterPro" id="IPR009057">
    <property type="entry name" value="Homeodomain-like_sf"/>
</dbReference>
<dbReference type="Proteomes" id="UP000598217">
    <property type="component" value="Unassembled WGS sequence"/>
</dbReference>
<evidence type="ECO:0000256" key="4">
    <source>
        <dbReference type="PROSITE-ProRule" id="PRU00335"/>
    </source>
</evidence>
<accession>A0ABR9HH35</accession>
<comment type="caution">
    <text evidence="6">The sequence shown here is derived from an EMBL/GenBank/DDBJ whole genome shotgun (WGS) entry which is preliminary data.</text>
</comment>
<gene>
    <name evidence="6" type="ORF">H4W79_002555</name>
</gene>
<dbReference type="InterPro" id="IPR041678">
    <property type="entry name" value="TetR_C_16"/>
</dbReference>
<dbReference type="SUPFAM" id="SSF46689">
    <property type="entry name" value="Homeodomain-like"/>
    <property type="match status" value="1"/>
</dbReference>
<evidence type="ECO:0000256" key="1">
    <source>
        <dbReference type="ARBA" id="ARBA00023015"/>
    </source>
</evidence>
<dbReference type="Gene3D" id="1.10.10.60">
    <property type="entry name" value="Homeodomain-like"/>
    <property type="match status" value="1"/>
</dbReference>
<keyword evidence="2 4" id="KW-0238">DNA-binding</keyword>
<dbReference type="PROSITE" id="PS50977">
    <property type="entry name" value="HTH_TETR_2"/>
    <property type="match status" value="1"/>
</dbReference>
<dbReference type="Gene3D" id="1.10.357.10">
    <property type="entry name" value="Tetracycline Repressor, domain 2"/>
    <property type="match status" value="1"/>
</dbReference>
<dbReference type="InterPro" id="IPR036271">
    <property type="entry name" value="Tet_transcr_reg_TetR-rel_C_sf"/>
</dbReference>
<evidence type="ECO:0000313" key="7">
    <source>
        <dbReference type="Proteomes" id="UP000598217"/>
    </source>
</evidence>
<keyword evidence="1" id="KW-0805">Transcription regulation</keyword>
<dbReference type="PANTHER" id="PTHR30055:SF234">
    <property type="entry name" value="HTH-TYPE TRANSCRIPTIONAL REGULATOR BETI"/>
    <property type="match status" value="1"/>
</dbReference>
<dbReference type="EMBL" id="JADBDY010000001">
    <property type="protein sequence ID" value="MBE1458341.1"/>
    <property type="molecule type" value="Genomic_DNA"/>
</dbReference>
<dbReference type="PANTHER" id="PTHR30055">
    <property type="entry name" value="HTH-TYPE TRANSCRIPTIONAL REGULATOR RUTR"/>
    <property type="match status" value="1"/>
</dbReference>
<dbReference type="RefSeq" id="WP_191269902.1">
    <property type="nucleotide sequence ID" value="NZ_BMXJ01000003.1"/>
</dbReference>
<evidence type="ECO:0000256" key="2">
    <source>
        <dbReference type="ARBA" id="ARBA00023125"/>
    </source>
</evidence>
<protein>
    <submittedName>
        <fullName evidence="6">AcrR family transcriptional regulator</fullName>
    </submittedName>
</protein>
<dbReference type="Pfam" id="PF00440">
    <property type="entry name" value="TetR_N"/>
    <property type="match status" value="1"/>
</dbReference>
<keyword evidence="7" id="KW-1185">Reference proteome</keyword>